<feature type="chain" id="PRO_5005467284" description="Peptidase S1 domain-containing protein" evidence="1">
    <location>
        <begin position="23"/>
        <end position="340"/>
    </location>
</feature>
<dbReference type="STRING" id="1391654.AKJ09_11095"/>
<dbReference type="AlphaFoldDB" id="A0A0K1QFK3"/>
<dbReference type="Pfam" id="PF00089">
    <property type="entry name" value="Trypsin"/>
    <property type="match status" value="1"/>
</dbReference>
<gene>
    <name evidence="3" type="ORF">AKJ09_11095</name>
</gene>
<dbReference type="PANTHER" id="PTHR24260:SF136">
    <property type="entry name" value="GH08193P-RELATED"/>
    <property type="match status" value="1"/>
</dbReference>
<proteinExistence type="predicted"/>
<dbReference type="PRINTS" id="PR00722">
    <property type="entry name" value="CHYMOTRYPSIN"/>
</dbReference>
<organism evidence="3 4">
    <name type="scientific">Labilithrix luteola</name>
    <dbReference type="NCBI Taxonomy" id="1391654"/>
    <lineage>
        <taxon>Bacteria</taxon>
        <taxon>Pseudomonadati</taxon>
        <taxon>Myxococcota</taxon>
        <taxon>Polyangia</taxon>
        <taxon>Polyangiales</taxon>
        <taxon>Labilitrichaceae</taxon>
        <taxon>Labilithrix</taxon>
    </lineage>
</organism>
<evidence type="ECO:0000256" key="1">
    <source>
        <dbReference type="SAM" id="SignalP"/>
    </source>
</evidence>
<dbReference type="InterPro" id="IPR001314">
    <property type="entry name" value="Peptidase_S1A"/>
</dbReference>
<dbReference type="InterPro" id="IPR009003">
    <property type="entry name" value="Peptidase_S1_PA"/>
</dbReference>
<dbReference type="RefSeq" id="WP_169928659.1">
    <property type="nucleotide sequence ID" value="NZ_CP012333.1"/>
</dbReference>
<sequence length="340" mass="35092">MRPVILPALAAMSLLACTAASNDDATSSESAIQGGTLWGGDYAVGMIGFQSGGVCTGTLIAPDVVLTAGHCVQGYEGQMTGFYVGAGAPIVATADDPNPKQIPANLTRYEIDRVALYPGFDASELRSGHVSTEHPDLGLIHLATPVRGIPPRRVVDPTTEGDAVSSQLVVGPSTNGSERLRCDAIGYGRHDEHGVTTVKAKRDAVVSLVAVTPSAISASPASGSSAPGVGDEGDSGGPLLCIFRGLGTDDPTRIVGTASYSLDGTGASHAVLQYVRLEPYAAWIQDALKTFPAEERCAIGSTGMSWRCEGQALEYCDGTRWRTAMTCAAGQTCDAASSCR</sequence>
<dbReference type="Gene3D" id="2.40.10.10">
    <property type="entry name" value="Trypsin-like serine proteases"/>
    <property type="match status" value="2"/>
</dbReference>
<feature type="domain" description="Peptidase S1" evidence="2">
    <location>
        <begin position="32"/>
        <end position="289"/>
    </location>
</feature>
<evidence type="ECO:0000313" key="3">
    <source>
        <dbReference type="EMBL" id="AKV04432.1"/>
    </source>
</evidence>
<dbReference type="InterPro" id="IPR018114">
    <property type="entry name" value="TRYPSIN_HIS"/>
</dbReference>
<dbReference type="PANTHER" id="PTHR24260">
    <property type="match status" value="1"/>
</dbReference>
<dbReference type="InterPro" id="IPR043504">
    <property type="entry name" value="Peptidase_S1_PA_chymotrypsin"/>
</dbReference>
<evidence type="ECO:0000259" key="2">
    <source>
        <dbReference type="PROSITE" id="PS50240"/>
    </source>
</evidence>
<feature type="signal peptide" evidence="1">
    <location>
        <begin position="1"/>
        <end position="22"/>
    </location>
</feature>
<dbReference type="GO" id="GO:0004252">
    <property type="term" value="F:serine-type endopeptidase activity"/>
    <property type="evidence" value="ECO:0007669"/>
    <property type="project" value="InterPro"/>
</dbReference>
<name>A0A0K1QFK3_9BACT</name>
<dbReference type="PROSITE" id="PS00134">
    <property type="entry name" value="TRYPSIN_HIS"/>
    <property type="match status" value="1"/>
</dbReference>
<dbReference type="InterPro" id="IPR051333">
    <property type="entry name" value="CLIP_Serine_Protease"/>
</dbReference>
<dbReference type="PROSITE" id="PS51257">
    <property type="entry name" value="PROKAR_LIPOPROTEIN"/>
    <property type="match status" value="1"/>
</dbReference>
<dbReference type="InterPro" id="IPR001254">
    <property type="entry name" value="Trypsin_dom"/>
</dbReference>
<dbReference type="Proteomes" id="UP000064967">
    <property type="component" value="Chromosome"/>
</dbReference>
<dbReference type="EMBL" id="CP012333">
    <property type="protein sequence ID" value="AKV04432.1"/>
    <property type="molecule type" value="Genomic_DNA"/>
</dbReference>
<reference evidence="3 4" key="1">
    <citation type="submission" date="2015-08" db="EMBL/GenBank/DDBJ databases">
        <authorList>
            <person name="Babu N.S."/>
            <person name="Beckwith C.J."/>
            <person name="Beseler K.G."/>
            <person name="Brison A."/>
            <person name="Carone J.V."/>
            <person name="Caskin T.P."/>
            <person name="Diamond M."/>
            <person name="Durham M.E."/>
            <person name="Foxe J.M."/>
            <person name="Go M."/>
            <person name="Henderson B.A."/>
            <person name="Jones I.B."/>
            <person name="McGettigan J.A."/>
            <person name="Micheletti S.J."/>
            <person name="Nasrallah M.E."/>
            <person name="Ortiz D."/>
            <person name="Piller C.R."/>
            <person name="Privatt S.R."/>
            <person name="Schneider S.L."/>
            <person name="Sharp S."/>
            <person name="Smith T.C."/>
            <person name="Stanton J.D."/>
            <person name="Ullery H.E."/>
            <person name="Wilson R.J."/>
            <person name="Serrano M.G."/>
            <person name="Buck G."/>
            <person name="Lee V."/>
            <person name="Wang Y."/>
            <person name="Carvalho R."/>
            <person name="Voegtly L."/>
            <person name="Shi R."/>
            <person name="Duckworth R."/>
            <person name="Johnson A."/>
            <person name="Loviza R."/>
            <person name="Walstead R."/>
            <person name="Shah Z."/>
            <person name="Kiflezghi M."/>
            <person name="Wade K."/>
            <person name="Ball S.L."/>
            <person name="Bradley K.W."/>
            <person name="Asai D.J."/>
            <person name="Bowman C.A."/>
            <person name="Russell D.A."/>
            <person name="Pope W.H."/>
            <person name="Jacobs-Sera D."/>
            <person name="Hendrix R.W."/>
            <person name="Hatfull G.F."/>
        </authorList>
    </citation>
    <scope>NUCLEOTIDE SEQUENCE [LARGE SCALE GENOMIC DNA]</scope>
    <source>
        <strain evidence="3 4">DSM 27648</strain>
    </source>
</reference>
<keyword evidence="1" id="KW-0732">Signal</keyword>
<keyword evidence="4" id="KW-1185">Reference proteome</keyword>
<evidence type="ECO:0000313" key="4">
    <source>
        <dbReference type="Proteomes" id="UP000064967"/>
    </source>
</evidence>
<dbReference type="GO" id="GO:0006508">
    <property type="term" value="P:proteolysis"/>
    <property type="evidence" value="ECO:0007669"/>
    <property type="project" value="InterPro"/>
</dbReference>
<dbReference type="PROSITE" id="PS50240">
    <property type="entry name" value="TRYPSIN_DOM"/>
    <property type="match status" value="1"/>
</dbReference>
<dbReference type="SUPFAM" id="SSF50494">
    <property type="entry name" value="Trypsin-like serine proteases"/>
    <property type="match status" value="1"/>
</dbReference>
<dbReference type="KEGG" id="llu:AKJ09_11095"/>
<dbReference type="SMART" id="SM00020">
    <property type="entry name" value="Tryp_SPc"/>
    <property type="match status" value="1"/>
</dbReference>
<protein>
    <recommendedName>
        <fullName evidence="2">Peptidase S1 domain-containing protein</fullName>
    </recommendedName>
</protein>
<accession>A0A0K1QFK3</accession>